<evidence type="ECO:0000313" key="3">
    <source>
        <dbReference type="Proteomes" id="UP001155182"/>
    </source>
</evidence>
<sequence length="468" mass="53709">MKLLDLIKENQALTFNDLKQNRVFQFDEMLYKVPDLPEYKFLIFHYSNNSIESLMAFFSYWSYENTVITLLSDSISLELKKNLEELYNPLYISDQTREIIPDYGDVSKNLPFKLFKSLTAKECSIAAEIKLLLSTSGTTGSPKLVKLSEQNVVENALSIIDYLPIKPTDRTPLNLPIHYSYGLSVLTSNAIAGGIIYTSVDDILKQSFWETFQKLEFTSIAGVPFVYEMLARIGFLNKELACLRYFTQAGGRLNEDLIEKFYYFSVKNESKFYVMYGQTEATARMSYLPPDQIVEKSGSIGRPIKNGTFIIDPETNELCYKGPNVFGGYCETHFDLNTYVQPEWLKTGDLGRIDKDGFIYITGRLKRFAKIAGYRVNLDELENLLKGHFHLTNLACINFLDKKILLFITNDRANDTELLLEYIRDQFGIHHTLIKVEIIDEIPYTLNGKVNYQQLQSNAVEPNVNRIG</sequence>
<dbReference type="Gene3D" id="3.30.300.30">
    <property type="match status" value="1"/>
</dbReference>
<dbReference type="InterPro" id="IPR042099">
    <property type="entry name" value="ANL_N_sf"/>
</dbReference>
<dbReference type="AlphaFoldDB" id="A0A9X2JCN2"/>
<proteinExistence type="predicted"/>
<reference evidence="2" key="1">
    <citation type="submission" date="2022-06" db="EMBL/GenBank/DDBJ databases">
        <title>Solitalea sp. MAHUQ-68 isolated from rhizospheric soil.</title>
        <authorList>
            <person name="Huq M.A."/>
        </authorList>
    </citation>
    <scope>NUCLEOTIDE SEQUENCE</scope>
    <source>
        <strain evidence="2">MAHUQ-68</strain>
    </source>
</reference>
<keyword evidence="3" id="KW-1185">Reference proteome</keyword>
<dbReference type="Pfam" id="PF00501">
    <property type="entry name" value="AMP-binding"/>
    <property type="match status" value="1"/>
</dbReference>
<gene>
    <name evidence="2" type="ORF">NF867_12385</name>
</gene>
<accession>A0A9X2JCN2</accession>
<organism evidence="2 3">
    <name type="scientific">Solitalea agri</name>
    <dbReference type="NCBI Taxonomy" id="2953739"/>
    <lineage>
        <taxon>Bacteria</taxon>
        <taxon>Pseudomonadati</taxon>
        <taxon>Bacteroidota</taxon>
        <taxon>Sphingobacteriia</taxon>
        <taxon>Sphingobacteriales</taxon>
        <taxon>Sphingobacteriaceae</taxon>
        <taxon>Solitalea</taxon>
    </lineage>
</organism>
<evidence type="ECO:0000259" key="1">
    <source>
        <dbReference type="Pfam" id="PF00501"/>
    </source>
</evidence>
<dbReference type="EMBL" id="JAMWYS010000036">
    <property type="protein sequence ID" value="MCO4293662.1"/>
    <property type="molecule type" value="Genomic_DNA"/>
</dbReference>
<dbReference type="Proteomes" id="UP001155182">
    <property type="component" value="Unassembled WGS sequence"/>
</dbReference>
<comment type="caution">
    <text evidence="2">The sequence shown here is derived from an EMBL/GenBank/DDBJ whole genome shotgun (WGS) entry which is preliminary data.</text>
</comment>
<dbReference type="Gene3D" id="3.40.50.12780">
    <property type="entry name" value="N-terminal domain of ligase-like"/>
    <property type="match status" value="1"/>
</dbReference>
<protein>
    <submittedName>
        <fullName evidence="2">AMP-binding protein</fullName>
    </submittedName>
</protein>
<evidence type="ECO:0000313" key="2">
    <source>
        <dbReference type="EMBL" id="MCO4293662.1"/>
    </source>
</evidence>
<dbReference type="InterPro" id="IPR045851">
    <property type="entry name" value="AMP-bd_C_sf"/>
</dbReference>
<dbReference type="SUPFAM" id="SSF56801">
    <property type="entry name" value="Acetyl-CoA synthetase-like"/>
    <property type="match status" value="1"/>
</dbReference>
<dbReference type="InterPro" id="IPR000873">
    <property type="entry name" value="AMP-dep_synth/lig_dom"/>
</dbReference>
<feature type="domain" description="AMP-dependent synthetase/ligase" evidence="1">
    <location>
        <begin position="48"/>
        <end position="329"/>
    </location>
</feature>
<name>A0A9X2JCN2_9SPHI</name>
<dbReference type="RefSeq" id="WP_252588314.1">
    <property type="nucleotide sequence ID" value="NZ_JAMWYS010000036.1"/>
</dbReference>
<dbReference type="PANTHER" id="PTHR24096">
    <property type="entry name" value="LONG-CHAIN-FATTY-ACID--COA LIGASE"/>
    <property type="match status" value="1"/>
</dbReference>